<dbReference type="VEuPathDB" id="FungiDB:H257_06672"/>
<dbReference type="CDD" id="cd11367">
    <property type="entry name" value="RNase_PH_RRP42"/>
    <property type="match status" value="1"/>
</dbReference>
<dbReference type="Proteomes" id="UP000469452">
    <property type="component" value="Unassembled WGS sequence"/>
</dbReference>
<dbReference type="GO" id="GO:0071035">
    <property type="term" value="P:nuclear polyadenylation-dependent rRNA catabolic process"/>
    <property type="evidence" value="ECO:0007669"/>
    <property type="project" value="TreeGrafter"/>
</dbReference>
<comment type="similarity">
    <text evidence="3">Belongs to the RNase PH family.</text>
</comment>
<dbReference type="InterPro" id="IPR027408">
    <property type="entry name" value="PNPase/RNase_PH_dom_sf"/>
</dbReference>
<evidence type="ECO:0000256" key="5">
    <source>
        <dbReference type="ARBA" id="ARBA00022835"/>
    </source>
</evidence>
<evidence type="ECO:0000313" key="9">
    <source>
        <dbReference type="EMBL" id="KAF0774241.1"/>
    </source>
</evidence>
<protein>
    <recommendedName>
        <fullName evidence="6">Ribosomal RNA-processing protein 42</fullName>
    </recommendedName>
</protein>
<dbReference type="AlphaFoldDB" id="A0A6A5AVH5"/>
<dbReference type="GO" id="GO:0034473">
    <property type="term" value="P:U1 snRNA 3'-end processing"/>
    <property type="evidence" value="ECO:0007669"/>
    <property type="project" value="TreeGrafter"/>
</dbReference>
<accession>A0A6A5AVH5</accession>
<organism evidence="9 10">
    <name type="scientific">Aphanomyces astaci</name>
    <name type="common">Crayfish plague agent</name>
    <dbReference type="NCBI Taxonomy" id="112090"/>
    <lineage>
        <taxon>Eukaryota</taxon>
        <taxon>Sar</taxon>
        <taxon>Stramenopiles</taxon>
        <taxon>Oomycota</taxon>
        <taxon>Saprolegniomycetes</taxon>
        <taxon>Saprolegniales</taxon>
        <taxon>Verrucalvaceae</taxon>
        <taxon>Aphanomyces</taxon>
    </lineage>
</organism>
<dbReference type="SUPFAM" id="SSF54211">
    <property type="entry name" value="Ribosomal protein S5 domain 2-like"/>
    <property type="match status" value="1"/>
</dbReference>
<dbReference type="SUPFAM" id="SSF55666">
    <property type="entry name" value="Ribonuclease PH domain 2-like"/>
    <property type="match status" value="1"/>
</dbReference>
<dbReference type="GO" id="GO:0071028">
    <property type="term" value="P:nuclear mRNA surveillance"/>
    <property type="evidence" value="ECO:0007669"/>
    <property type="project" value="TreeGrafter"/>
</dbReference>
<dbReference type="Gene3D" id="3.30.230.70">
    <property type="entry name" value="GHMP Kinase, N-terminal domain"/>
    <property type="match status" value="1"/>
</dbReference>
<evidence type="ECO:0000256" key="4">
    <source>
        <dbReference type="ARBA" id="ARBA00022490"/>
    </source>
</evidence>
<sequence length="296" mass="32397">MVILDLWLAVTIMHRISPSEKLFITHGIAQDVRADGRSRLSRRVLRVESGLLSQSHGSSRVSLKVGSTDVLASVKVEVAHGNHENGWVELSVQCAPSVSEKVEGRAQEEMNVELTERMKRLVVVPLAKDDLVIVPNKSVWVVYVDVMVFDSSGNLPDVISMAIYAALRDTLLPSIKLSGDKDDEEHVIQVDSDPASGRRLTLDDWPVDKWFVMDATLEEEVCMSAQISVAIDRHGHVCGMQKNGVGALDLKEMQAMVDVASKSSPDVFNAMAGVFAQQDALDVTRGHVAERSGFLA</sequence>
<dbReference type="InterPro" id="IPR001247">
    <property type="entry name" value="ExoRNase_PH_dom1"/>
</dbReference>
<comment type="subcellular location">
    <subcellularLocation>
        <location evidence="1">Cytoplasm</location>
    </subcellularLocation>
    <subcellularLocation>
        <location evidence="2">Nucleus</location>
        <location evidence="2">Nucleolus</location>
    </subcellularLocation>
</comment>
<evidence type="ECO:0000256" key="1">
    <source>
        <dbReference type="ARBA" id="ARBA00004496"/>
    </source>
</evidence>
<dbReference type="PANTHER" id="PTHR11097">
    <property type="entry name" value="EXOSOME COMPLEX EXONUCLEASE RIBOSOMAL RNA PROCESSING PROTEIN"/>
    <property type="match status" value="1"/>
</dbReference>
<keyword evidence="4" id="KW-0963">Cytoplasm</keyword>
<evidence type="ECO:0000256" key="2">
    <source>
        <dbReference type="ARBA" id="ARBA00004604"/>
    </source>
</evidence>
<evidence type="ECO:0000259" key="8">
    <source>
        <dbReference type="Pfam" id="PF03725"/>
    </source>
</evidence>
<dbReference type="GO" id="GO:0034475">
    <property type="term" value="P:U4 snRNA 3'-end processing"/>
    <property type="evidence" value="ECO:0007669"/>
    <property type="project" value="TreeGrafter"/>
</dbReference>
<keyword evidence="5" id="KW-0271">Exosome</keyword>
<dbReference type="GO" id="GO:0000176">
    <property type="term" value="C:nuclear exosome (RNase complex)"/>
    <property type="evidence" value="ECO:0007669"/>
    <property type="project" value="TreeGrafter"/>
</dbReference>
<dbReference type="Pfam" id="PF01138">
    <property type="entry name" value="RNase_PH"/>
    <property type="match status" value="1"/>
</dbReference>
<feature type="domain" description="Exoribonuclease phosphorolytic" evidence="8">
    <location>
        <begin position="208"/>
        <end position="262"/>
    </location>
</feature>
<dbReference type="GO" id="GO:0000177">
    <property type="term" value="C:cytoplasmic exosome (RNase complex)"/>
    <property type="evidence" value="ECO:0007669"/>
    <property type="project" value="TreeGrafter"/>
</dbReference>
<dbReference type="EMBL" id="VJMI01004182">
    <property type="protein sequence ID" value="KAF0774241.1"/>
    <property type="molecule type" value="Genomic_DNA"/>
</dbReference>
<evidence type="ECO:0000313" key="10">
    <source>
        <dbReference type="Proteomes" id="UP000469452"/>
    </source>
</evidence>
<dbReference type="GO" id="GO:0071038">
    <property type="term" value="P:TRAMP-dependent tRNA surveillance pathway"/>
    <property type="evidence" value="ECO:0007669"/>
    <property type="project" value="TreeGrafter"/>
</dbReference>
<proteinExistence type="inferred from homology"/>
<dbReference type="InterPro" id="IPR015847">
    <property type="entry name" value="ExoRNase_PH_dom2"/>
</dbReference>
<dbReference type="GO" id="GO:0035925">
    <property type="term" value="F:mRNA 3'-UTR AU-rich region binding"/>
    <property type="evidence" value="ECO:0007669"/>
    <property type="project" value="TreeGrafter"/>
</dbReference>
<dbReference type="InterPro" id="IPR020568">
    <property type="entry name" value="Ribosomal_Su5_D2-typ_SF"/>
</dbReference>
<feature type="domain" description="Exoribonuclease phosphorolytic" evidence="7">
    <location>
        <begin position="43"/>
        <end position="173"/>
    </location>
</feature>
<evidence type="ECO:0000259" key="7">
    <source>
        <dbReference type="Pfam" id="PF01138"/>
    </source>
</evidence>
<gene>
    <name evidence="9" type="ORF">AaE_002057</name>
</gene>
<comment type="caution">
    <text evidence="9">The sequence shown here is derived from an EMBL/GenBank/DDBJ whole genome shotgun (WGS) entry which is preliminary data.</text>
</comment>
<evidence type="ECO:0000256" key="6">
    <source>
        <dbReference type="ARBA" id="ARBA00042523"/>
    </source>
</evidence>
<dbReference type="Pfam" id="PF03725">
    <property type="entry name" value="RNase_PH_C"/>
    <property type="match status" value="1"/>
</dbReference>
<evidence type="ECO:0000256" key="3">
    <source>
        <dbReference type="ARBA" id="ARBA00006678"/>
    </source>
</evidence>
<name>A0A6A5AVH5_APHAT</name>
<reference evidence="9 10" key="1">
    <citation type="submission" date="2019-06" db="EMBL/GenBank/DDBJ databases">
        <title>Genomics analysis of Aphanomyces spp. identifies a new class of oomycete effector associated with host adaptation.</title>
        <authorList>
            <person name="Gaulin E."/>
        </authorList>
    </citation>
    <scope>NUCLEOTIDE SEQUENCE [LARGE SCALE GENOMIC DNA]</scope>
    <source>
        <strain evidence="9 10">E</strain>
    </source>
</reference>
<dbReference type="GO" id="GO:0000467">
    <property type="term" value="P:exonucleolytic trimming to generate mature 3'-end of 5.8S rRNA from tricistronic rRNA transcript (SSU-rRNA, 5.8S rRNA, LSU-rRNA)"/>
    <property type="evidence" value="ECO:0007669"/>
    <property type="project" value="TreeGrafter"/>
</dbReference>
<dbReference type="GO" id="GO:0016075">
    <property type="term" value="P:rRNA catabolic process"/>
    <property type="evidence" value="ECO:0007669"/>
    <property type="project" value="TreeGrafter"/>
</dbReference>
<dbReference type="GO" id="GO:0034476">
    <property type="term" value="P:U5 snRNA 3'-end processing"/>
    <property type="evidence" value="ECO:0007669"/>
    <property type="project" value="TreeGrafter"/>
</dbReference>
<dbReference type="InterPro" id="IPR050590">
    <property type="entry name" value="Exosome_comp_Rrp42_subfam"/>
</dbReference>
<dbReference type="GO" id="GO:0005730">
    <property type="term" value="C:nucleolus"/>
    <property type="evidence" value="ECO:0007669"/>
    <property type="project" value="UniProtKB-SubCell"/>
</dbReference>
<dbReference type="PANTHER" id="PTHR11097:SF8">
    <property type="entry name" value="EXOSOME COMPLEX COMPONENT RRP42"/>
    <property type="match status" value="1"/>
</dbReference>
<dbReference type="InterPro" id="IPR036345">
    <property type="entry name" value="ExoRNase_PH_dom2_sf"/>
</dbReference>